<evidence type="ECO:0000313" key="1">
    <source>
        <dbReference type="EMBL" id="GHB48388.1"/>
    </source>
</evidence>
<keyword evidence="2" id="KW-1185">Reference proteome</keyword>
<dbReference type="Proteomes" id="UP000642809">
    <property type="component" value="Unassembled WGS sequence"/>
</dbReference>
<reference evidence="1" key="1">
    <citation type="journal article" date="2014" name="Int. J. Syst. Evol. Microbiol.">
        <title>Complete genome sequence of Corynebacterium casei LMG S-19264T (=DSM 44701T), isolated from a smear-ripened cheese.</title>
        <authorList>
            <consortium name="US DOE Joint Genome Institute (JGI-PGF)"/>
            <person name="Walter F."/>
            <person name="Albersmeier A."/>
            <person name="Kalinowski J."/>
            <person name="Ruckert C."/>
        </authorList>
    </citation>
    <scope>NUCLEOTIDE SEQUENCE</scope>
    <source>
        <strain evidence="1">KCTC 23224</strain>
    </source>
</reference>
<protein>
    <submittedName>
        <fullName evidence="1">Uncharacterized protein</fullName>
    </submittedName>
</protein>
<organism evidence="1 2">
    <name type="scientific">Mongoliitalea lutea</name>
    <dbReference type="NCBI Taxonomy" id="849756"/>
    <lineage>
        <taxon>Bacteria</taxon>
        <taxon>Pseudomonadati</taxon>
        <taxon>Bacteroidota</taxon>
        <taxon>Cytophagia</taxon>
        <taxon>Cytophagales</taxon>
        <taxon>Cyclobacteriaceae</taxon>
        <taxon>Mongoliitalea</taxon>
    </lineage>
</organism>
<dbReference type="EMBL" id="BMYF01000022">
    <property type="protein sequence ID" value="GHB48388.1"/>
    <property type="molecule type" value="Genomic_DNA"/>
</dbReference>
<dbReference type="AlphaFoldDB" id="A0A8J3D156"/>
<sequence>MKLSKFITIQKPNLTITYMDNSSISSKQIIYNLIRLKKTLIQNLGHEETYKALIEAICTWEPTNDKNSPSLKELVALSGLSYDRVRNQLQQMYRKLVDMTEEEHFFFTIAEVEYVFYVDTDKNSLSFRLKSLPVVPRVGEQISIPFFSAYLDSYDFYVEYVKHDMEEDRQVVSIILKQGLFNPYWYFRKAQAWEEGEIDYNDLKNLNEYQLKGKLNLKKYSFWRKDSY</sequence>
<evidence type="ECO:0000313" key="2">
    <source>
        <dbReference type="Proteomes" id="UP000642809"/>
    </source>
</evidence>
<name>A0A8J3D156_9BACT</name>
<proteinExistence type="predicted"/>
<reference evidence="1" key="2">
    <citation type="submission" date="2020-09" db="EMBL/GenBank/DDBJ databases">
        <authorList>
            <person name="Sun Q."/>
            <person name="Kim S."/>
        </authorList>
    </citation>
    <scope>NUCLEOTIDE SEQUENCE</scope>
    <source>
        <strain evidence="1">KCTC 23224</strain>
    </source>
</reference>
<accession>A0A8J3D156</accession>
<gene>
    <name evidence="1" type="ORF">GCM10008106_31490</name>
</gene>
<comment type="caution">
    <text evidence="1">The sequence shown here is derived from an EMBL/GenBank/DDBJ whole genome shotgun (WGS) entry which is preliminary data.</text>
</comment>